<dbReference type="InterPro" id="IPR005137">
    <property type="entry name" value="BtpA"/>
</dbReference>
<evidence type="ECO:0000256" key="7">
    <source>
        <dbReference type="SAM" id="MobiDB-lite"/>
    </source>
</evidence>
<dbReference type="FunFam" id="3.60.10.10:FF:000039">
    <property type="entry name" value="72 kDa inositol polyphosphate 5-phosphatase"/>
    <property type="match status" value="1"/>
</dbReference>
<sequence length="901" mass="99664">MCNRVSVRCDSTHRHWLLRTCDCHSWALSVLHCSTVPLSQLILIGTPLLHRSAGTVGPYQYSATGTEQSGTPKYEGSVQKLVENACFEANIYENSGVDAVMIENMHDIPYVKSKELGPEIVSVMTRIATEVKKVIPHIPCGIQILAGGNKEALSIAKASNLQFVRVEGFVFSHIADEGLIDASAGPLLRYRRSIDAESVLIFSDIKKKHSSHQITSDVSIVETALAAQFFLSDAVILTGSTTGSPVNQNELNGKIGPDKIALLKMASPLNSNSKCRKKVSSLAQLLGKKKRFRCLSTSVNGSVEVISTSLDNINTLDSKGNLEQSDTCDKPNQVQPSELTTNTNVSLCCALTESSQTPIHLSKTKDQNLRNKHCLLERVSGSKSTETPDDMPPEELPCLVKPNSESNINQREVCKSKKKDHKRSFSLSRSLFSSADKNTEKIDNKSPESSPTLQHNHRRWMLSRRSVDNIAVSSTGSSPTSTRSQPEGKKRRSRPSSVVVLSRHDGEATASTDSLARQSLLAAQVLHLIPANKARERNYLCGRIAANSLLGKIELERVLPQREVRIYVATWNMNGQAPPNALNALLLPDCMDHVPEIVVIGTQESYPDRGSWEVTLQETLGPSHVLYHSSALGTIHLAVFLRRDLIWFCSVADEATYSVRPGTAFRTKGAVGVSFYLFGSTFLFITCHLTAHEERVKERLQDIKRIIKALELPSRLPIRNSSTDVTDKFDYVIWSGDLNFRLSRPRSEVMEWISSRSFPLLQPAQLTPGDQLTQSILNGCALRGFEEGPLTFPPSYKYDPGTQIYDTSSKQRTPSYTDRILYKSRRKDEGIECLAYSSVQSVSTSDHKPVWGLYKVSIRPGIDTIPLNAGLFSREVYLEAIKRRAAAMDQHTDASTVCSLQ</sequence>
<evidence type="ECO:0000259" key="8">
    <source>
        <dbReference type="SMART" id="SM00128"/>
    </source>
</evidence>
<dbReference type="AlphaFoldDB" id="A0A9P0E6Q6"/>
<dbReference type="PANTHER" id="PTHR47039">
    <property type="entry name" value="INOSITOL POLYPHOSPHATE 5-PHOSPHATASE E"/>
    <property type="match status" value="1"/>
</dbReference>
<evidence type="ECO:0000256" key="5">
    <source>
        <dbReference type="ARBA" id="ARBA00023273"/>
    </source>
</evidence>
<evidence type="ECO:0000256" key="3">
    <source>
        <dbReference type="ARBA" id="ARBA00022801"/>
    </source>
</evidence>
<keyword evidence="4" id="KW-0443">Lipid metabolism</keyword>
<evidence type="ECO:0000313" key="10">
    <source>
        <dbReference type="Proteomes" id="UP001152798"/>
    </source>
</evidence>
<dbReference type="SMART" id="SM00128">
    <property type="entry name" value="IPPc"/>
    <property type="match status" value="1"/>
</dbReference>
<feature type="domain" description="Inositol polyphosphate-related phosphatase" evidence="8">
    <location>
        <begin position="562"/>
        <end position="862"/>
    </location>
</feature>
<dbReference type="GO" id="GO:0046856">
    <property type="term" value="P:phosphatidylinositol dephosphorylation"/>
    <property type="evidence" value="ECO:0007669"/>
    <property type="project" value="InterPro"/>
</dbReference>
<feature type="compositionally biased region" description="Low complexity" evidence="7">
    <location>
        <begin position="473"/>
        <end position="484"/>
    </location>
</feature>
<feature type="compositionally biased region" description="Basic and acidic residues" evidence="7">
    <location>
        <begin position="437"/>
        <end position="446"/>
    </location>
</feature>
<evidence type="ECO:0000256" key="4">
    <source>
        <dbReference type="ARBA" id="ARBA00023098"/>
    </source>
</evidence>
<dbReference type="SUPFAM" id="SSF51366">
    <property type="entry name" value="Ribulose-phoshate binding barrel"/>
    <property type="match status" value="1"/>
</dbReference>
<dbReference type="GO" id="GO:0004439">
    <property type="term" value="F:phosphatidylinositol-4,5-bisphosphate 5-phosphatase activity"/>
    <property type="evidence" value="ECO:0007669"/>
    <property type="project" value="UniProtKB-EC"/>
</dbReference>
<dbReference type="InterPro" id="IPR053321">
    <property type="entry name" value="IPP-5-Phosphatase_Type_IV"/>
</dbReference>
<dbReference type="Pfam" id="PF22669">
    <property type="entry name" value="Exo_endo_phos2"/>
    <property type="match status" value="1"/>
</dbReference>
<dbReference type="EC" id="3.1.3.36" evidence="2"/>
<proteinExistence type="predicted"/>
<evidence type="ECO:0000256" key="6">
    <source>
        <dbReference type="ARBA" id="ARBA00075837"/>
    </source>
</evidence>
<evidence type="ECO:0000313" key="9">
    <source>
        <dbReference type="EMBL" id="CAH1391000.1"/>
    </source>
</evidence>
<evidence type="ECO:0000256" key="1">
    <source>
        <dbReference type="ARBA" id="ARBA00004138"/>
    </source>
</evidence>
<accession>A0A9P0E6Q6</accession>
<dbReference type="OrthoDB" id="2248459at2759"/>
<keyword evidence="3" id="KW-0378">Hydrolase</keyword>
<dbReference type="GO" id="GO:0005929">
    <property type="term" value="C:cilium"/>
    <property type="evidence" value="ECO:0007669"/>
    <property type="project" value="UniProtKB-SubCell"/>
</dbReference>
<keyword evidence="5" id="KW-0966">Cell projection</keyword>
<dbReference type="InterPro" id="IPR036691">
    <property type="entry name" value="Endo/exonu/phosph_ase_sf"/>
</dbReference>
<feature type="compositionally biased region" description="Low complexity" evidence="7">
    <location>
        <begin position="425"/>
        <end position="434"/>
    </location>
</feature>
<dbReference type="Proteomes" id="UP001152798">
    <property type="component" value="Chromosome 1"/>
</dbReference>
<comment type="subcellular location">
    <subcellularLocation>
        <location evidence="1">Cell projection</location>
        <location evidence="1">Cilium</location>
    </subcellularLocation>
</comment>
<dbReference type="Gene3D" id="3.60.10.10">
    <property type="entry name" value="Endonuclease/exonuclease/phosphatase"/>
    <property type="match status" value="1"/>
</dbReference>
<dbReference type="EMBL" id="OV725077">
    <property type="protein sequence ID" value="CAH1391000.1"/>
    <property type="molecule type" value="Genomic_DNA"/>
</dbReference>
<gene>
    <name evidence="9" type="ORF">NEZAVI_LOCUS2101</name>
</gene>
<organism evidence="9 10">
    <name type="scientific">Nezara viridula</name>
    <name type="common">Southern green stink bug</name>
    <name type="synonym">Cimex viridulus</name>
    <dbReference type="NCBI Taxonomy" id="85310"/>
    <lineage>
        <taxon>Eukaryota</taxon>
        <taxon>Metazoa</taxon>
        <taxon>Ecdysozoa</taxon>
        <taxon>Arthropoda</taxon>
        <taxon>Hexapoda</taxon>
        <taxon>Insecta</taxon>
        <taxon>Pterygota</taxon>
        <taxon>Neoptera</taxon>
        <taxon>Paraneoptera</taxon>
        <taxon>Hemiptera</taxon>
        <taxon>Heteroptera</taxon>
        <taxon>Panheteroptera</taxon>
        <taxon>Pentatomomorpha</taxon>
        <taxon>Pentatomoidea</taxon>
        <taxon>Pentatomidae</taxon>
        <taxon>Pentatominae</taxon>
        <taxon>Nezara</taxon>
    </lineage>
</organism>
<feature type="region of interest" description="Disordered" evidence="7">
    <location>
        <begin position="470"/>
        <end position="512"/>
    </location>
</feature>
<name>A0A9P0E6Q6_NEZVI</name>
<reference evidence="9" key="1">
    <citation type="submission" date="2022-01" db="EMBL/GenBank/DDBJ databases">
        <authorList>
            <person name="King R."/>
        </authorList>
    </citation>
    <scope>NUCLEOTIDE SEQUENCE</scope>
</reference>
<evidence type="ECO:0000256" key="2">
    <source>
        <dbReference type="ARBA" id="ARBA00013044"/>
    </source>
</evidence>
<dbReference type="SUPFAM" id="SSF56219">
    <property type="entry name" value="DNase I-like"/>
    <property type="match status" value="1"/>
</dbReference>
<feature type="region of interest" description="Disordered" evidence="7">
    <location>
        <begin position="379"/>
        <end position="458"/>
    </location>
</feature>
<dbReference type="Pfam" id="PF03437">
    <property type="entry name" value="BtpA"/>
    <property type="match status" value="1"/>
</dbReference>
<dbReference type="InterPro" id="IPR011060">
    <property type="entry name" value="RibuloseP-bd_barrel"/>
</dbReference>
<dbReference type="PANTHER" id="PTHR47039:SF1">
    <property type="entry name" value="INOSITOL POLYPHOSPHATE 5-PHOSPHATASE E"/>
    <property type="match status" value="1"/>
</dbReference>
<protein>
    <recommendedName>
        <fullName evidence="2">phosphoinositide 5-phosphatase</fullName>
        <ecNumber evidence="2">3.1.3.36</ecNumber>
    </recommendedName>
    <alternativeName>
        <fullName evidence="6">Phosphatidylinositol 4,5-bisphosphate 5-phosphatase</fullName>
    </alternativeName>
</protein>
<dbReference type="InterPro" id="IPR000300">
    <property type="entry name" value="IPPc"/>
</dbReference>
<keyword evidence="10" id="KW-1185">Reference proteome</keyword>